<dbReference type="AlphaFoldDB" id="A0AAU9LDE0"/>
<gene>
    <name evidence="3" type="ORF">LVIROSA_LOCUS1974</name>
</gene>
<organism evidence="3 4">
    <name type="scientific">Lactuca virosa</name>
    <dbReference type="NCBI Taxonomy" id="75947"/>
    <lineage>
        <taxon>Eukaryota</taxon>
        <taxon>Viridiplantae</taxon>
        <taxon>Streptophyta</taxon>
        <taxon>Embryophyta</taxon>
        <taxon>Tracheophyta</taxon>
        <taxon>Spermatophyta</taxon>
        <taxon>Magnoliopsida</taxon>
        <taxon>eudicotyledons</taxon>
        <taxon>Gunneridae</taxon>
        <taxon>Pentapetalae</taxon>
        <taxon>asterids</taxon>
        <taxon>campanulids</taxon>
        <taxon>Asterales</taxon>
        <taxon>Asteraceae</taxon>
        <taxon>Cichorioideae</taxon>
        <taxon>Cichorieae</taxon>
        <taxon>Lactucinae</taxon>
        <taxon>Lactuca</taxon>
    </lineage>
</organism>
<reference evidence="3 4" key="1">
    <citation type="submission" date="2022-01" db="EMBL/GenBank/DDBJ databases">
        <authorList>
            <person name="Xiong W."/>
            <person name="Schranz E."/>
        </authorList>
    </citation>
    <scope>NUCLEOTIDE SEQUENCE [LARGE SCALE GENOMIC DNA]</scope>
</reference>
<keyword evidence="2" id="KW-1133">Transmembrane helix</keyword>
<evidence type="ECO:0000256" key="1">
    <source>
        <dbReference type="SAM" id="MobiDB-lite"/>
    </source>
</evidence>
<feature type="compositionally biased region" description="Basic and acidic residues" evidence="1">
    <location>
        <begin position="71"/>
        <end position="81"/>
    </location>
</feature>
<accession>A0AAU9LDE0</accession>
<sequence length="92" mass="10573">MSYPGRRRVYLLLLFIIFSVLQIWILSSDHCSIRSTTPPPPPPPPPPPSSDAVKRSELHRKFFNGRFPHLSTDKNFQENKRVVPSCPDPLHN</sequence>
<comment type="caution">
    <text evidence="3">The sequence shown here is derived from an EMBL/GenBank/DDBJ whole genome shotgun (WGS) entry which is preliminary data.</text>
</comment>
<feature type="region of interest" description="Disordered" evidence="1">
    <location>
        <begin position="33"/>
        <end position="53"/>
    </location>
</feature>
<keyword evidence="2" id="KW-0812">Transmembrane</keyword>
<evidence type="ECO:0000313" key="3">
    <source>
        <dbReference type="EMBL" id="CAH1414038.1"/>
    </source>
</evidence>
<protein>
    <submittedName>
        <fullName evidence="3">Uncharacterized protein</fullName>
    </submittedName>
</protein>
<dbReference type="PANTHER" id="PTHR37184:SF2">
    <property type="entry name" value="CLAVATA3_ESR (CLE)-RELATED PROTEIN 43"/>
    <property type="match status" value="1"/>
</dbReference>
<name>A0AAU9LDE0_9ASTR</name>
<dbReference type="PANTHER" id="PTHR37184">
    <property type="entry name" value="CLAVATA3/ESR (CLE)-RELATED PROTEIN 27"/>
    <property type="match status" value="1"/>
</dbReference>
<proteinExistence type="predicted"/>
<dbReference type="EMBL" id="CAKMRJ010000001">
    <property type="protein sequence ID" value="CAH1414038.1"/>
    <property type="molecule type" value="Genomic_DNA"/>
</dbReference>
<feature type="transmembrane region" description="Helical" evidence="2">
    <location>
        <begin position="9"/>
        <end position="27"/>
    </location>
</feature>
<evidence type="ECO:0000256" key="2">
    <source>
        <dbReference type="SAM" id="Phobius"/>
    </source>
</evidence>
<feature type="compositionally biased region" description="Pro residues" evidence="1">
    <location>
        <begin position="37"/>
        <end position="49"/>
    </location>
</feature>
<evidence type="ECO:0000313" key="4">
    <source>
        <dbReference type="Proteomes" id="UP001157418"/>
    </source>
</evidence>
<keyword evidence="2" id="KW-0472">Membrane</keyword>
<keyword evidence="4" id="KW-1185">Reference proteome</keyword>
<dbReference type="InterPro" id="IPR040274">
    <property type="entry name" value="CLE27/CLE43"/>
</dbReference>
<feature type="region of interest" description="Disordered" evidence="1">
    <location>
        <begin position="68"/>
        <end position="92"/>
    </location>
</feature>
<dbReference type="Proteomes" id="UP001157418">
    <property type="component" value="Unassembled WGS sequence"/>
</dbReference>